<name>A0ABU5SSJ8_9CYAN</name>
<comment type="caution">
    <text evidence="1">The sequence shown here is derived from an EMBL/GenBank/DDBJ whole genome shotgun (WGS) entry which is preliminary data.</text>
</comment>
<gene>
    <name evidence="1" type="ORF">VB739_02955</name>
</gene>
<proteinExistence type="predicted"/>
<protein>
    <submittedName>
        <fullName evidence="1">Uncharacterized protein</fullName>
    </submittedName>
</protein>
<keyword evidence="2" id="KW-1185">Reference proteome</keyword>
<dbReference type="Proteomes" id="UP001302329">
    <property type="component" value="Unassembled WGS sequence"/>
</dbReference>
<evidence type="ECO:0000313" key="2">
    <source>
        <dbReference type="Proteomes" id="UP001302329"/>
    </source>
</evidence>
<organism evidence="1 2">
    <name type="scientific">Cyanobium gracile UHCC 0281</name>
    <dbReference type="NCBI Taxonomy" id="3110309"/>
    <lineage>
        <taxon>Bacteria</taxon>
        <taxon>Bacillati</taxon>
        <taxon>Cyanobacteriota</taxon>
        <taxon>Cyanophyceae</taxon>
        <taxon>Synechococcales</taxon>
        <taxon>Prochlorococcaceae</taxon>
        <taxon>Cyanobium</taxon>
    </lineage>
</organism>
<sequence length="52" mass="6079">MNADHPVLNALLEQLRSLNEQYSRLPNEINRYRVVRQEQLISQWAPGFSLAV</sequence>
<evidence type="ECO:0000313" key="1">
    <source>
        <dbReference type="EMBL" id="MEA5441504.1"/>
    </source>
</evidence>
<reference evidence="1 2" key="1">
    <citation type="submission" date="2023-12" db="EMBL/GenBank/DDBJ databases">
        <title>Baltic Sea Cyanobacteria.</title>
        <authorList>
            <person name="Delbaje E."/>
            <person name="Fewer D.P."/>
            <person name="Shishido T.K."/>
        </authorList>
    </citation>
    <scope>NUCLEOTIDE SEQUENCE [LARGE SCALE GENOMIC DNA]</scope>
    <source>
        <strain evidence="1 2">UHCC 0281</strain>
    </source>
</reference>
<dbReference type="EMBL" id="JAYGHY010000005">
    <property type="protein sequence ID" value="MEA5441504.1"/>
    <property type="molecule type" value="Genomic_DNA"/>
</dbReference>
<accession>A0ABU5SSJ8</accession>
<dbReference type="RefSeq" id="WP_323355637.1">
    <property type="nucleotide sequence ID" value="NZ_JAYGHY010000005.1"/>
</dbReference>